<evidence type="ECO:0000259" key="1">
    <source>
        <dbReference type="Pfam" id="PF07589"/>
    </source>
</evidence>
<protein>
    <submittedName>
        <fullName evidence="2">PEP-CTERM sorting domain-containing protein</fullName>
    </submittedName>
</protein>
<dbReference type="Pfam" id="PF07589">
    <property type="entry name" value="PEP-CTERM"/>
    <property type="match status" value="1"/>
</dbReference>
<dbReference type="Proteomes" id="UP000320730">
    <property type="component" value="Unassembled WGS sequence"/>
</dbReference>
<comment type="caution">
    <text evidence="2">The sequence shown here is derived from an EMBL/GenBank/DDBJ whole genome shotgun (WGS) entry which is preliminary data.</text>
</comment>
<dbReference type="AlphaFoldDB" id="A0A552LZW4"/>
<gene>
    <name evidence="2" type="ORF">EWV40_04315</name>
</gene>
<dbReference type="EMBL" id="SFAN01000032">
    <property type="protein sequence ID" value="TRV25745.1"/>
    <property type="molecule type" value="Genomic_DNA"/>
</dbReference>
<evidence type="ECO:0000313" key="3">
    <source>
        <dbReference type="Proteomes" id="UP000320730"/>
    </source>
</evidence>
<name>A0A552LZW4_9CHRO</name>
<feature type="domain" description="Ice-binding protein C-terminal" evidence="1">
    <location>
        <begin position="190"/>
        <end position="213"/>
    </location>
</feature>
<reference evidence="2 3" key="1">
    <citation type="submission" date="2019-01" db="EMBL/GenBank/DDBJ databases">
        <title>Coherence of Microcystis species and biogeography revealed through population genomics.</title>
        <authorList>
            <person name="Perez-Carrascal O.M."/>
            <person name="Terrat Y."/>
            <person name="Giani A."/>
            <person name="Fortin N."/>
            <person name="Tromas N."/>
            <person name="Shapiro B.J."/>
        </authorList>
    </citation>
    <scope>NUCLEOTIDE SEQUENCE [LARGE SCALE GENOMIC DNA]</scope>
    <source>
        <strain evidence="2">Mf_WU_F_19750830_S460</strain>
    </source>
</reference>
<evidence type="ECO:0000313" key="2">
    <source>
        <dbReference type="EMBL" id="TRV25745.1"/>
    </source>
</evidence>
<proteinExistence type="predicted"/>
<organism evidence="2 3">
    <name type="scientific">Microcystis flos-aquae Mf_WU_F_19750830_S460</name>
    <dbReference type="NCBI Taxonomy" id="2486237"/>
    <lineage>
        <taxon>Bacteria</taxon>
        <taxon>Bacillati</taxon>
        <taxon>Cyanobacteriota</taxon>
        <taxon>Cyanophyceae</taxon>
        <taxon>Oscillatoriophycideae</taxon>
        <taxon>Chroococcales</taxon>
        <taxon>Microcystaceae</taxon>
        <taxon>Microcystis</taxon>
    </lineage>
</organism>
<dbReference type="InterPro" id="IPR013424">
    <property type="entry name" value="Ice-binding_C"/>
</dbReference>
<sequence>MNSGNQLNLSVCQTEKIMKSHHVAVLLSSFATVALVAPAVQAATLVTSLPIVFQTTTGGFSPTGPTPDPINGIGAKITNAGQGDTVPFTPATGGAILSNFIAANVLGSFTYESSDVNAKLEFDLVAGGTSVFNQVLASGTNTIAITPFNFDLSAVVPPNFNLPLFLHFNQTGSVLSTLAGVKLQITTKTTEPGTMSAIGLLGLGLAGAATCRKLQEKAKTKV</sequence>
<accession>A0A552LZW4</accession>